<evidence type="ECO:0000259" key="2">
    <source>
        <dbReference type="Pfam" id="PF13581"/>
    </source>
</evidence>
<dbReference type="InterPro" id="IPR036890">
    <property type="entry name" value="HATPase_C_sf"/>
</dbReference>
<dbReference type="AlphaFoldDB" id="A0A938B4X7"/>
<protein>
    <submittedName>
        <fullName evidence="3">ATP-binding protein</fullName>
    </submittedName>
</protein>
<reference evidence="3" key="1">
    <citation type="submission" date="2019-03" db="EMBL/GenBank/DDBJ databases">
        <title>Lake Tanganyika Metagenome-Assembled Genomes (MAGs).</title>
        <authorList>
            <person name="Tran P."/>
        </authorList>
    </citation>
    <scope>NUCLEOTIDE SEQUENCE</scope>
    <source>
        <strain evidence="3">K_DeepCast_65m_m2_066</strain>
    </source>
</reference>
<dbReference type="GO" id="GO:0004674">
    <property type="term" value="F:protein serine/threonine kinase activity"/>
    <property type="evidence" value="ECO:0007669"/>
    <property type="project" value="UniProtKB-KW"/>
</dbReference>
<dbReference type="InterPro" id="IPR050267">
    <property type="entry name" value="Anti-sigma-factor_SerPK"/>
</dbReference>
<evidence type="ECO:0000313" key="4">
    <source>
        <dbReference type="Proteomes" id="UP000712673"/>
    </source>
</evidence>
<evidence type="ECO:0000313" key="3">
    <source>
        <dbReference type="EMBL" id="MBM3225090.1"/>
    </source>
</evidence>
<dbReference type="EMBL" id="VGLS01000478">
    <property type="protein sequence ID" value="MBM3225090.1"/>
    <property type="molecule type" value="Genomic_DNA"/>
</dbReference>
<dbReference type="PANTHER" id="PTHR35526">
    <property type="entry name" value="ANTI-SIGMA-F FACTOR RSBW-RELATED"/>
    <property type="match status" value="1"/>
</dbReference>
<dbReference type="InterPro" id="IPR003594">
    <property type="entry name" value="HATPase_dom"/>
</dbReference>
<dbReference type="PANTHER" id="PTHR35526:SF6">
    <property type="entry name" value="SLR1861 PROTEIN"/>
    <property type="match status" value="1"/>
</dbReference>
<dbReference type="Gene3D" id="3.30.565.10">
    <property type="entry name" value="Histidine kinase-like ATPase, C-terminal domain"/>
    <property type="match status" value="1"/>
</dbReference>
<dbReference type="Pfam" id="PF13581">
    <property type="entry name" value="HATPase_c_2"/>
    <property type="match status" value="1"/>
</dbReference>
<keyword evidence="1" id="KW-0723">Serine/threonine-protein kinase</keyword>
<dbReference type="Proteomes" id="UP000712673">
    <property type="component" value="Unassembled WGS sequence"/>
</dbReference>
<comment type="caution">
    <text evidence="3">The sequence shown here is derived from an EMBL/GenBank/DDBJ whole genome shotgun (WGS) entry which is preliminary data.</text>
</comment>
<organism evidence="3 4">
    <name type="scientific">Tectimicrobiota bacterium</name>
    <dbReference type="NCBI Taxonomy" id="2528274"/>
    <lineage>
        <taxon>Bacteria</taxon>
        <taxon>Pseudomonadati</taxon>
        <taxon>Nitrospinota/Tectimicrobiota group</taxon>
        <taxon>Candidatus Tectimicrobiota</taxon>
    </lineage>
</organism>
<proteinExistence type="predicted"/>
<keyword evidence="1" id="KW-0418">Kinase</keyword>
<keyword evidence="3" id="KW-0547">Nucleotide-binding</keyword>
<sequence>MVVMTLPAEISSLTQCLKLVVECARAEGFAPQRVTEIELAVEEAMANICLYAYPESRGEVEVRCGLDEAKHFYIELVDMGIPFDILAMSLPDLTVEPAQRPIGGLGILLILAFMDYVTYHREGAHNVLRLTARRPQLG</sequence>
<accession>A0A938B4X7</accession>
<dbReference type="GO" id="GO:0005524">
    <property type="term" value="F:ATP binding"/>
    <property type="evidence" value="ECO:0007669"/>
    <property type="project" value="UniProtKB-KW"/>
</dbReference>
<feature type="domain" description="Histidine kinase/HSP90-like ATPase" evidence="2">
    <location>
        <begin position="6"/>
        <end position="131"/>
    </location>
</feature>
<keyword evidence="3" id="KW-0067">ATP-binding</keyword>
<dbReference type="CDD" id="cd16936">
    <property type="entry name" value="HATPase_RsbW-like"/>
    <property type="match status" value="1"/>
</dbReference>
<evidence type="ECO:0000256" key="1">
    <source>
        <dbReference type="ARBA" id="ARBA00022527"/>
    </source>
</evidence>
<keyword evidence="1" id="KW-0808">Transferase</keyword>
<name>A0A938B4X7_UNCTE</name>
<gene>
    <name evidence="3" type="ORF">FJZ47_14990</name>
</gene>